<dbReference type="Gene3D" id="3.40.309.10">
    <property type="entry name" value="Aldehyde Dehydrogenase, Chain A, domain 2"/>
    <property type="match status" value="1"/>
</dbReference>
<protein>
    <submittedName>
        <fullName evidence="4">Acyl-CoA reductase</fullName>
    </submittedName>
</protein>
<keyword evidence="5" id="KW-1185">Reference proteome</keyword>
<evidence type="ECO:0000313" key="4">
    <source>
        <dbReference type="EMBL" id="SEC59518.1"/>
    </source>
</evidence>
<gene>
    <name evidence="4" type="ORF">SAMN04489727_4333</name>
</gene>
<dbReference type="EMBL" id="FNSO01000004">
    <property type="protein sequence ID" value="SEC59518.1"/>
    <property type="molecule type" value="Genomic_DNA"/>
</dbReference>
<dbReference type="GO" id="GO:0008911">
    <property type="term" value="F:lactaldehyde dehydrogenase (NAD+) activity"/>
    <property type="evidence" value="ECO:0007669"/>
    <property type="project" value="TreeGrafter"/>
</dbReference>
<evidence type="ECO:0000256" key="2">
    <source>
        <dbReference type="ARBA" id="ARBA00023002"/>
    </source>
</evidence>
<feature type="domain" description="Aldehyde dehydrogenase" evidence="3">
    <location>
        <begin position="21"/>
        <end position="477"/>
    </location>
</feature>
<dbReference type="Proteomes" id="UP000199622">
    <property type="component" value="Unassembled WGS sequence"/>
</dbReference>
<dbReference type="PANTHER" id="PTHR42991">
    <property type="entry name" value="ALDEHYDE DEHYDROGENASE"/>
    <property type="match status" value="1"/>
</dbReference>
<dbReference type="InterPro" id="IPR051020">
    <property type="entry name" value="ALDH-related_metabolic_enz"/>
</dbReference>
<sequence length="484" mass="50366">MTGFAVPPVRAGLPIGPGWITGTASAPVVFPYDGSVVGQAPVGSPADAETALAAGAAAVKRVGALTSAARRSILLDVEAAIRARSAEFTELLVAETGKTRADCALELSRTLFTWSATAEEVAHIHGETVPLDIQESGAGLIGYWTRKPIGLVVGIAGFNAPLLLAGHKIAPAIAAGCPVICKPAPATPLSALWLAELVREAATSHGAPPEIVQVITGDAEVGRLLVTDPRVAAVSFTGSAAVGHRIAKDAAPRKVLLELGSNAALVVAPDADVEKAADAVLRGGFYFNGQACIAVQRVIVCDEVRDEFVARLTARVGELTTGDPRDPATRVAPLIDEASTNRALSWIEKAEEAGAKLLAGGRRVGRAIEPTVLSDVPEDAEAWCEEIFAPVVAIRSVPDLPAAFDLVNRSRYGLHASVFTRSLSTAFTAIEELEVGGVIVNEAPGFRSDIMPYGGVKDSGIGREGPRFAIEELTVTRMAVIRPE</sequence>
<dbReference type="InterPro" id="IPR016162">
    <property type="entry name" value="Ald_DH_N"/>
</dbReference>
<dbReference type="Gene3D" id="3.40.605.10">
    <property type="entry name" value="Aldehyde Dehydrogenase, Chain A, domain 1"/>
    <property type="match status" value="1"/>
</dbReference>
<dbReference type="Pfam" id="PF00171">
    <property type="entry name" value="Aldedh"/>
    <property type="match status" value="1"/>
</dbReference>
<dbReference type="PANTHER" id="PTHR42991:SF1">
    <property type="entry name" value="ALDEHYDE DEHYDROGENASE"/>
    <property type="match status" value="1"/>
</dbReference>
<evidence type="ECO:0000313" key="5">
    <source>
        <dbReference type="Proteomes" id="UP000199622"/>
    </source>
</evidence>
<dbReference type="InterPro" id="IPR015590">
    <property type="entry name" value="Aldehyde_DH_dom"/>
</dbReference>
<dbReference type="RefSeq" id="WP_091319653.1">
    <property type="nucleotide sequence ID" value="NZ_FNSO01000004.1"/>
</dbReference>
<dbReference type="STRING" id="208445.SAMN04489727_4333"/>
<keyword evidence="2" id="KW-0560">Oxidoreductase</keyword>
<name>A0A1H4TTH6_9PSEU</name>
<organism evidence="4 5">
    <name type="scientific">Amycolatopsis tolypomycina</name>
    <dbReference type="NCBI Taxonomy" id="208445"/>
    <lineage>
        <taxon>Bacteria</taxon>
        <taxon>Bacillati</taxon>
        <taxon>Actinomycetota</taxon>
        <taxon>Actinomycetes</taxon>
        <taxon>Pseudonocardiales</taxon>
        <taxon>Pseudonocardiaceae</taxon>
        <taxon>Amycolatopsis</taxon>
    </lineage>
</organism>
<dbReference type="InterPro" id="IPR016163">
    <property type="entry name" value="Ald_DH_C"/>
</dbReference>
<proteinExistence type="inferred from homology"/>
<comment type="similarity">
    <text evidence="1">Belongs to the aldehyde dehydrogenase family.</text>
</comment>
<evidence type="ECO:0000259" key="3">
    <source>
        <dbReference type="Pfam" id="PF00171"/>
    </source>
</evidence>
<dbReference type="AlphaFoldDB" id="A0A1H4TTH6"/>
<dbReference type="OrthoDB" id="6882680at2"/>
<dbReference type="InterPro" id="IPR016161">
    <property type="entry name" value="Ald_DH/histidinol_DH"/>
</dbReference>
<evidence type="ECO:0000256" key="1">
    <source>
        <dbReference type="ARBA" id="ARBA00009986"/>
    </source>
</evidence>
<accession>A0A1H4TTH6</accession>
<dbReference type="SUPFAM" id="SSF53720">
    <property type="entry name" value="ALDH-like"/>
    <property type="match status" value="1"/>
</dbReference>
<reference evidence="5" key="1">
    <citation type="submission" date="2016-10" db="EMBL/GenBank/DDBJ databases">
        <authorList>
            <person name="Varghese N."/>
            <person name="Submissions S."/>
        </authorList>
    </citation>
    <scope>NUCLEOTIDE SEQUENCE [LARGE SCALE GENOMIC DNA]</scope>
    <source>
        <strain evidence="5">DSM 44544</strain>
    </source>
</reference>